<keyword evidence="2" id="KW-1185">Reference proteome</keyword>
<sequence length="203" mass="23604">MELKKKRLEKLCSLARMNEDLEVASNALHVLRQLPNVEEEDILCWQVEEAKILWTKKEYSVANKILKSTLPDRKVSVNADKDPADKREVTDKLFIYNRLKYCEERMNAAKKLLSILLKTKISHLVKSYTDLCDAYISLAYLTVPKNLKKGVIPKDQPLLKFQNLQDVPVITEELKVDHTCEYKHIVGIHSFHNEFRMCGCYLP</sequence>
<dbReference type="Proteomes" id="UP000887013">
    <property type="component" value="Unassembled WGS sequence"/>
</dbReference>
<keyword evidence="1" id="KW-0418">Kinase</keyword>
<dbReference type="InterPro" id="IPR038980">
    <property type="entry name" value="ATM_plant"/>
</dbReference>
<evidence type="ECO:0000313" key="1">
    <source>
        <dbReference type="EMBL" id="GFS70279.1"/>
    </source>
</evidence>
<accession>A0A8X6MNV9</accession>
<evidence type="ECO:0000313" key="2">
    <source>
        <dbReference type="Proteomes" id="UP000887013"/>
    </source>
</evidence>
<reference evidence="1" key="1">
    <citation type="submission" date="2020-08" db="EMBL/GenBank/DDBJ databases">
        <title>Multicomponent nature underlies the extraordinary mechanical properties of spider dragline silk.</title>
        <authorList>
            <person name="Kono N."/>
            <person name="Nakamura H."/>
            <person name="Mori M."/>
            <person name="Yoshida Y."/>
            <person name="Ohtoshi R."/>
            <person name="Malay A.D."/>
            <person name="Moran D.A.P."/>
            <person name="Tomita M."/>
            <person name="Numata K."/>
            <person name="Arakawa K."/>
        </authorList>
    </citation>
    <scope>NUCLEOTIDE SEQUENCE</scope>
</reference>
<proteinExistence type="predicted"/>
<comment type="caution">
    <text evidence="1">The sequence shown here is derived from an EMBL/GenBank/DDBJ whole genome shotgun (WGS) entry which is preliminary data.</text>
</comment>
<gene>
    <name evidence="1" type="primary">NCL1_07965</name>
    <name evidence="1" type="ORF">NPIL_192571</name>
</gene>
<name>A0A8X6MNV9_NEPPI</name>
<dbReference type="GO" id="GO:0006974">
    <property type="term" value="P:DNA damage response"/>
    <property type="evidence" value="ECO:0007669"/>
    <property type="project" value="InterPro"/>
</dbReference>
<dbReference type="PANTHER" id="PTHR37079:SF4">
    <property type="entry name" value="SERINE_THREONINE-PROTEIN KINASE ATM"/>
    <property type="match status" value="1"/>
</dbReference>
<dbReference type="OrthoDB" id="6420581at2759"/>
<dbReference type="EMBL" id="BMAW01000680">
    <property type="protein sequence ID" value="GFS70279.1"/>
    <property type="molecule type" value="Genomic_DNA"/>
</dbReference>
<organism evidence="1 2">
    <name type="scientific">Nephila pilipes</name>
    <name type="common">Giant wood spider</name>
    <name type="synonym">Nephila maculata</name>
    <dbReference type="NCBI Taxonomy" id="299642"/>
    <lineage>
        <taxon>Eukaryota</taxon>
        <taxon>Metazoa</taxon>
        <taxon>Ecdysozoa</taxon>
        <taxon>Arthropoda</taxon>
        <taxon>Chelicerata</taxon>
        <taxon>Arachnida</taxon>
        <taxon>Araneae</taxon>
        <taxon>Araneomorphae</taxon>
        <taxon>Entelegynae</taxon>
        <taxon>Araneoidea</taxon>
        <taxon>Nephilidae</taxon>
        <taxon>Nephila</taxon>
    </lineage>
</organism>
<protein>
    <submittedName>
        <fullName evidence="1">Serine-protein kinase ATM</fullName>
    </submittedName>
</protein>
<dbReference type="PANTHER" id="PTHR37079">
    <property type="entry name" value="SERINE/THREONINE-PROTEIN KINASE ATM"/>
    <property type="match status" value="1"/>
</dbReference>
<dbReference type="GO" id="GO:0004674">
    <property type="term" value="F:protein serine/threonine kinase activity"/>
    <property type="evidence" value="ECO:0007669"/>
    <property type="project" value="InterPro"/>
</dbReference>
<dbReference type="AlphaFoldDB" id="A0A8X6MNV9"/>
<keyword evidence="1" id="KW-0808">Transferase</keyword>